<evidence type="ECO:0000256" key="1">
    <source>
        <dbReference type="SAM" id="Phobius"/>
    </source>
</evidence>
<feature type="transmembrane region" description="Helical" evidence="1">
    <location>
        <begin position="57"/>
        <end position="76"/>
    </location>
</feature>
<dbReference type="GO" id="GO:0080120">
    <property type="term" value="P:CAAX-box protein maturation"/>
    <property type="evidence" value="ECO:0007669"/>
    <property type="project" value="UniProtKB-ARBA"/>
</dbReference>
<feature type="transmembrane region" description="Helical" evidence="1">
    <location>
        <begin position="88"/>
        <end position="103"/>
    </location>
</feature>
<gene>
    <name evidence="3" type="ORF">SAMN04488090_4406</name>
</gene>
<dbReference type="AlphaFoldDB" id="A0A1G9WRU8"/>
<evidence type="ECO:0000259" key="2">
    <source>
        <dbReference type="Pfam" id="PF02517"/>
    </source>
</evidence>
<sequence length="315" mass="35861">MRRFFAYLTAFIREDFNLRLYAGTAAFVAAMTAFNYAVDLEDGIIDKHRGEVLRFWLYAGLDAFMYYSVTVFWLLANRQLSILKTARFWLFSLAAIGVLAWWQDYTGYSKVVGLPVFGEIYSFAHYCFSNLSSALTVWVPFAVFYLLVDRQPSHFYGFRPDWLSLKMYGILLLLMVPLIAWASFQPSFLQTYPIYKGWGAARALHWPEWIPAVIFELCYGFDFISTELIFRGFLIIGMMQVVGRGAVLPMVAVYATVHFGKPLGETIGSVFGGYILGVLAYQSRTIWGGIAVHLGVAWLMELGAFLQSFVHSPEK</sequence>
<keyword evidence="1" id="KW-0812">Transmembrane</keyword>
<dbReference type="EMBL" id="FNGS01000010">
    <property type="protein sequence ID" value="SDM87099.1"/>
    <property type="molecule type" value="Genomic_DNA"/>
</dbReference>
<evidence type="ECO:0000313" key="4">
    <source>
        <dbReference type="Proteomes" id="UP000198901"/>
    </source>
</evidence>
<feature type="transmembrane region" description="Helical" evidence="1">
    <location>
        <begin position="123"/>
        <end position="148"/>
    </location>
</feature>
<proteinExistence type="predicted"/>
<dbReference type="STRING" id="563176.SAMN04488090_4406"/>
<keyword evidence="1" id="KW-1133">Transmembrane helix</keyword>
<dbReference type="InterPro" id="IPR003675">
    <property type="entry name" value="Rce1/LyrA-like_dom"/>
</dbReference>
<feature type="domain" description="CAAX prenyl protease 2/Lysostaphin resistance protein A-like" evidence="2">
    <location>
        <begin position="222"/>
        <end position="297"/>
    </location>
</feature>
<reference evidence="3 4" key="1">
    <citation type="submission" date="2016-10" db="EMBL/GenBank/DDBJ databases">
        <authorList>
            <person name="de Groot N.N."/>
        </authorList>
    </citation>
    <scope>NUCLEOTIDE SEQUENCE [LARGE SCALE GENOMIC DNA]</scope>
    <source>
        <strain evidence="3 4">DSM 21668</strain>
    </source>
</reference>
<feature type="transmembrane region" description="Helical" evidence="1">
    <location>
        <begin position="168"/>
        <end position="189"/>
    </location>
</feature>
<feature type="transmembrane region" description="Helical" evidence="1">
    <location>
        <begin position="290"/>
        <end position="310"/>
    </location>
</feature>
<dbReference type="RefSeq" id="WP_245689991.1">
    <property type="nucleotide sequence ID" value="NZ_FNGS01000010.1"/>
</dbReference>
<name>A0A1G9WRU8_9BACT</name>
<protein>
    <recommendedName>
        <fullName evidence="2">CAAX prenyl protease 2/Lysostaphin resistance protein A-like domain-containing protein</fullName>
    </recommendedName>
</protein>
<dbReference type="GO" id="GO:0004175">
    <property type="term" value="F:endopeptidase activity"/>
    <property type="evidence" value="ECO:0007669"/>
    <property type="project" value="UniProtKB-ARBA"/>
</dbReference>
<organism evidence="3 4">
    <name type="scientific">Siphonobacter aquaeclarae</name>
    <dbReference type="NCBI Taxonomy" id="563176"/>
    <lineage>
        <taxon>Bacteria</taxon>
        <taxon>Pseudomonadati</taxon>
        <taxon>Bacteroidota</taxon>
        <taxon>Cytophagia</taxon>
        <taxon>Cytophagales</taxon>
        <taxon>Cytophagaceae</taxon>
        <taxon>Siphonobacter</taxon>
    </lineage>
</organism>
<keyword evidence="4" id="KW-1185">Reference proteome</keyword>
<feature type="transmembrane region" description="Helical" evidence="1">
    <location>
        <begin position="209"/>
        <end position="229"/>
    </location>
</feature>
<accession>A0A1G9WRU8</accession>
<feature type="transmembrane region" description="Helical" evidence="1">
    <location>
        <begin position="266"/>
        <end position="283"/>
    </location>
</feature>
<evidence type="ECO:0000313" key="3">
    <source>
        <dbReference type="EMBL" id="SDM87099.1"/>
    </source>
</evidence>
<feature type="transmembrane region" description="Helical" evidence="1">
    <location>
        <begin position="20"/>
        <end position="37"/>
    </location>
</feature>
<dbReference type="Proteomes" id="UP000198901">
    <property type="component" value="Unassembled WGS sequence"/>
</dbReference>
<dbReference type="Pfam" id="PF02517">
    <property type="entry name" value="Rce1-like"/>
    <property type="match status" value="1"/>
</dbReference>
<keyword evidence="1" id="KW-0472">Membrane</keyword>